<reference evidence="3 4" key="1">
    <citation type="submission" date="2020-07" db="EMBL/GenBank/DDBJ databases">
        <title>Sequencing the genomes of 1000 actinobacteria strains.</title>
        <authorList>
            <person name="Klenk H.-P."/>
        </authorList>
    </citation>
    <scope>NUCLEOTIDE SEQUENCE [LARGE SCALE GENOMIC DNA]</scope>
    <source>
        <strain evidence="3 4">DSM 100723</strain>
    </source>
</reference>
<feature type="region of interest" description="Disordered" evidence="1">
    <location>
        <begin position="1"/>
        <end position="36"/>
    </location>
</feature>
<evidence type="ECO:0000256" key="1">
    <source>
        <dbReference type="SAM" id="MobiDB-lite"/>
    </source>
</evidence>
<evidence type="ECO:0000259" key="2">
    <source>
        <dbReference type="PROSITE" id="PS51674"/>
    </source>
</evidence>
<feature type="compositionally biased region" description="Pro residues" evidence="1">
    <location>
        <begin position="1"/>
        <end position="10"/>
    </location>
</feature>
<evidence type="ECO:0000313" key="4">
    <source>
        <dbReference type="Proteomes" id="UP000523079"/>
    </source>
</evidence>
<comment type="caution">
    <text evidence="3">The sequence shown here is derived from an EMBL/GenBank/DDBJ whole genome shotgun (WGS) entry which is preliminary data.</text>
</comment>
<gene>
    <name evidence="3" type="ORF">FHX74_000099</name>
</gene>
<keyword evidence="4" id="KW-1185">Reference proteome</keyword>
<name>A0A7W3INU2_9ACTN</name>
<accession>A0A7W3INU2</accession>
<dbReference type="Proteomes" id="UP000523079">
    <property type="component" value="Unassembled WGS sequence"/>
</dbReference>
<evidence type="ECO:0000313" key="3">
    <source>
        <dbReference type="EMBL" id="MBA8792505.1"/>
    </source>
</evidence>
<dbReference type="RefSeq" id="WP_182558150.1">
    <property type="nucleotide sequence ID" value="NZ_JACGWT010000001.1"/>
</dbReference>
<dbReference type="EMBL" id="JACGWT010000001">
    <property type="protein sequence ID" value="MBA8792505.1"/>
    <property type="molecule type" value="Genomic_DNA"/>
</dbReference>
<organism evidence="3 4">
    <name type="scientific">Microlunatus kandeliicorticis</name>
    <dbReference type="NCBI Taxonomy" id="1759536"/>
    <lineage>
        <taxon>Bacteria</taxon>
        <taxon>Bacillati</taxon>
        <taxon>Actinomycetota</taxon>
        <taxon>Actinomycetes</taxon>
        <taxon>Propionibacteriales</taxon>
        <taxon>Propionibacteriaceae</taxon>
        <taxon>Microlunatus</taxon>
    </lineage>
</organism>
<proteinExistence type="predicted"/>
<dbReference type="AlphaFoldDB" id="A0A7W3INU2"/>
<protein>
    <submittedName>
        <fullName evidence="3">DNA-binding CsgD family transcriptional regulator</fullName>
    </submittedName>
</protein>
<feature type="domain" description="4Fe-4S Wbl-type" evidence="2">
    <location>
        <begin position="13"/>
        <end position="86"/>
    </location>
</feature>
<dbReference type="Pfam" id="PF02467">
    <property type="entry name" value="Whib"/>
    <property type="match status" value="1"/>
</dbReference>
<dbReference type="InterPro" id="IPR034768">
    <property type="entry name" value="4FE4S_WBL"/>
</dbReference>
<keyword evidence="3" id="KW-0238">DNA-binding</keyword>
<sequence length="189" mass="21052">MTSQRPPAPSLTPCATRSELFTHPLLEEPPTGETDPTVRRRYETLLREATALCASCPVQAKCLFAAVVDHDVAGVIAGTTEKQRRAIRRRLKLKVEPEDLDALAGVSVPHHRIDREEVLRLRMSRPHDTLDQLAERLGCSTSTVKRHLRRDRLGLDEPRQSVRPAVTPTQVLAVARQVANRQGPRARAA</sequence>
<dbReference type="PROSITE" id="PS51674">
    <property type="entry name" value="4FE4S_WBL"/>
    <property type="match status" value="1"/>
</dbReference>
<dbReference type="GO" id="GO:0003677">
    <property type="term" value="F:DNA binding"/>
    <property type="evidence" value="ECO:0007669"/>
    <property type="project" value="UniProtKB-KW"/>
</dbReference>